<dbReference type="InterPro" id="IPR050306">
    <property type="entry name" value="PfkB_Carbo_kinase"/>
</dbReference>
<gene>
    <name evidence="5" type="ORF">PlAlph_3170</name>
</gene>
<dbReference type="SUPFAM" id="SSF53613">
    <property type="entry name" value="Ribokinase-like"/>
    <property type="match status" value="1"/>
</dbReference>
<protein>
    <recommendedName>
        <fullName evidence="4">Carbohydrate kinase PfkB domain-containing protein</fullName>
    </recommendedName>
</protein>
<evidence type="ECO:0000256" key="2">
    <source>
        <dbReference type="ARBA" id="ARBA00022679"/>
    </source>
</evidence>
<accession>A0A6G8F270</accession>
<name>A0A6G8F270_9PROT</name>
<dbReference type="InterPro" id="IPR011611">
    <property type="entry name" value="PfkB_dom"/>
</dbReference>
<dbReference type="GO" id="GO:0016301">
    <property type="term" value="F:kinase activity"/>
    <property type="evidence" value="ECO:0007669"/>
    <property type="project" value="UniProtKB-KW"/>
</dbReference>
<dbReference type="PROSITE" id="PS00584">
    <property type="entry name" value="PFKB_KINASES_2"/>
    <property type="match status" value="1"/>
</dbReference>
<organism evidence="5">
    <name type="scientific">uncultured Alphaproteobacteria bacterium</name>
    <dbReference type="NCBI Taxonomy" id="91750"/>
    <lineage>
        <taxon>Bacteria</taxon>
        <taxon>Pseudomonadati</taxon>
        <taxon>Pseudomonadota</taxon>
        <taxon>Alphaproteobacteria</taxon>
        <taxon>environmental samples</taxon>
    </lineage>
</organism>
<feature type="domain" description="Carbohydrate kinase PfkB" evidence="4">
    <location>
        <begin position="20"/>
        <end position="254"/>
    </location>
</feature>
<comment type="similarity">
    <text evidence="1">Belongs to the carbohydrate kinase PfkB family.</text>
</comment>
<dbReference type="AlphaFoldDB" id="A0A6G8F270"/>
<evidence type="ECO:0000256" key="1">
    <source>
        <dbReference type="ARBA" id="ARBA00010688"/>
    </source>
</evidence>
<keyword evidence="2" id="KW-0808">Transferase</keyword>
<keyword evidence="3" id="KW-0418">Kinase</keyword>
<dbReference type="PANTHER" id="PTHR43085">
    <property type="entry name" value="HEXOKINASE FAMILY MEMBER"/>
    <property type="match status" value="1"/>
</dbReference>
<dbReference type="EMBL" id="MN990730">
    <property type="protein sequence ID" value="QIM10425.1"/>
    <property type="molecule type" value="Genomic_DNA"/>
</dbReference>
<dbReference type="Pfam" id="PF00294">
    <property type="entry name" value="PfkB"/>
    <property type="match status" value="1"/>
</dbReference>
<evidence type="ECO:0000313" key="5">
    <source>
        <dbReference type="EMBL" id="QIM10425.1"/>
    </source>
</evidence>
<evidence type="ECO:0000259" key="4">
    <source>
        <dbReference type="Pfam" id="PF00294"/>
    </source>
</evidence>
<sequence>MSTEDSLLFCGNSSIDCIITPTGTRNVLGGSACNSAVAALLSGKKNISLLSSVGYDFPIDALDKLGIDVSHTKIYDRCSNIFIMDEINNRISLLNPEYLPIKIPEYSNVKHLHVSCRKGVPFQEAFQKINAETYSLDVMWSSVKDFLPELSDCLTKADFLFCNDDEYNILCKNNINNHFSDNLNIFITDKTGVTYQKGKYKRHFQTVKVSPIISTVGAGDTFLGGFLSYYDGKNIDNAVYNGLAMASTSIQNFGNLHILNKASDIDLLREQIERMNTNETRLAIYHRSLMQR</sequence>
<dbReference type="InterPro" id="IPR002173">
    <property type="entry name" value="Carboh/pur_kinase_PfkB_CS"/>
</dbReference>
<dbReference type="Gene3D" id="3.40.1190.20">
    <property type="match status" value="1"/>
</dbReference>
<dbReference type="InterPro" id="IPR029056">
    <property type="entry name" value="Ribokinase-like"/>
</dbReference>
<proteinExistence type="inferred from homology"/>
<dbReference type="PANTHER" id="PTHR43085:SF57">
    <property type="entry name" value="CARBOHYDRATE KINASE PFKB DOMAIN-CONTAINING PROTEIN"/>
    <property type="match status" value="1"/>
</dbReference>
<evidence type="ECO:0000256" key="3">
    <source>
        <dbReference type="ARBA" id="ARBA00022777"/>
    </source>
</evidence>
<reference evidence="5" key="1">
    <citation type="journal article" date="2020" name="J. ISSAAS">
        <title>Lactobacilli and other gastrointestinal microbiota of Peromyscus leucopus, reservoir host for agents of Lyme disease and other zoonoses in North America.</title>
        <authorList>
            <person name="Milovic A."/>
            <person name="Bassam K."/>
            <person name="Shao H."/>
            <person name="Chatzistamou I."/>
            <person name="Tufts D.M."/>
            <person name="Diuk-Wasser M."/>
            <person name="Barbour A.G."/>
        </authorList>
    </citation>
    <scope>NUCLEOTIDE SEQUENCE</scope>
    <source>
        <strain evidence="5">LL90</strain>
    </source>
</reference>